<dbReference type="Proteomes" id="UP001157355">
    <property type="component" value="Unassembled WGS sequence"/>
</dbReference>
<dbReference type="AlphaFoldDB" id="A0AA37TZ14"/>
<dbReference type="EMBL" id="BSPP01000003">
    <property type="protein sequence ID" value="GLS85576.1"/>
    <property type="molecule type" value="Genomic_DNA"/>
</dbReference>
<name>A0AA37TZ14_9RHOB</name>
<comment type="caution">
    <text evidence="1">The sequence shown here is derived from an EMBL/GenBank/DDBJ whole genome shotgun (WGS) entry which is preliminary data.</text>
</comment>
<organism evidence="1 2">
    <name type="scientific">Cypionkella aquatica</name>
    <dbReference type="NCBI Taxonomy" id="1756042"/>
    <lineage>
        <taxon>Bacteria</taxon>
        <taxon>Pseudomonadati</taxon>
        <taxon>Pseudomonadota</taxon>
        <taxon>Alphaproteobacteria</taxon>
        <taxon>Rhodobacterales</taxon>
        <taxon>Paracoccaceae</taxon>
        <taxon>Cypionkella</taxon>
    </lineage>
</organism>
<gene>
    <name evidence="1" type="ORF">GCM10010873_05490</name>
</gene>
<reference evidence="1 2" key="1">
    <citation type="journal article" date="2014" name="Int. J. Syst. Evol. Microbiol.">
        <title>Complete genome sequence of Corynebacterium casei LMG S-19264T (=DSM 44701T), isolated from a smear-ripened cheese.</title>
        <authorList>
            <consortium name="US DOE Joint Genome Institute (JGI-PGF)"/>
            <person name="Walter F."/>
            <person name="Albersmeier A."/>
            <person name="Kalinowski J."/>
            <person name="Ruckert C."/>
        </authorList>
    </citation>
    <scope>NUCLEOTIDE SEQUENCE [LARGE SCALE GENOMIC DNA]</scope>
    <source>
        <strain evidence="1 2">NBRC 111766</strain>
    </source>
</reference>
<keyword evidence="2" id="KW-1185">Reference proteome</keyword>
<evidence type="ECO:0000313" key="2">
    <source>
        <dbReference type="Proteomes" id="UP001157355"/>
    </source>
</evidence>
<evidence type="ECO:0000313" key="1">
    <source>
        <dbReference type="EMBL" id="GLS85576.1"/>
    </source>
</evidence>
<sequence length="96" mass="10878">MNTFLTAIRRLVLSSTPAMRAVYNRANGSNIKIEEILNSEPLLTQIFQASTRLKMSDVERLVAQLRKADPDQNTKATYDHIQTILLVEYASNKGIR</sequence>
<proteinExistence type="predicted"/>
<dbReference type="RefSeq" id="WP_284323803.1">
    <property type="nucleotide sequence ID" value="NZ_BSPP01000003.1"/>
</dbReference>
<protein>
    <submittedName>
        <fullName evidence="1">Uncharacterized protein</fullName>
    </submittedName>
</protein>
<accession>A0AA37TZ14</accession>